<dbReference type="Pfam" id="PF20628">
    <property type="entry name" value="Dyp_perox_C"/>
    <property type="match status" value="1"/>
</dbReference>
<name>A0A7Z2JBD1_9BURK</name>
<dbReference type="Proteomes" id="UP000434209">
    <property type="component" value="Chromosome 3"/>
</dbReference>
<keyword evidence="6" id="KW-0560">Oxidoreductase</keyword>
<dbReference type="InterPro" id="IPR011008">
    <property type="entry name" value="Dimeric_a/b-barrel"/>
</dbReference>
<evidence type="ECO:0000256" key="6">
    <source>
        <dbReference type="ARBA" id="ARBA00023002"/>
    </source>
</evidence>
<keyword evidence="3" id="KW-0349">Heme</keyword>
<organism evidence="11 12">
    <name type="scientific">Paraburkholderia acidiphila</name>
    <dbReference type="NCBI Taxonomy" id="2571747"/>
    <lineage>
        <taxon>Bacteria</taxon>
        <taxon>Pseudomonadati</taxon>
        <taxon>Pseudomonadota</taxon>
        <taxon>Betaproteobacteria</taxon>
        <taxon>Burkholderiales</taxon>
        <taxon>Burkholderiaceae</taxon>
        <taxon>Paraburkholderia</taxon>
    </lineage>
</organism>
<evidence type="ECO:0000256" key="1">
    <source>
        <dbReference type="ARBA" id="ARBA00001970"/>
    </source>
</evidence>
<evidence type="ECO:0000256" key="7">
    <source>
        <dbReference type="ARBA" id="ARBA00023004"/>
    </source>
</evidence>
<evidence type="ECO:0000313" key="11">
    <source>
        <dbReference type="EMBL" id="QGZ58401.1"/>
    </source>
</evidence>
<evidence type="ECO:0000256" key="5">
    <source>
        <dbReference type="ARBA" id="ARBA00022729"/>
    </source>
</evidence>
<dbReference type="KEGG" id="pacp:FAZ97_25740"/>
<dbReference type="PANTHER" id="PTHR30521:SF4">
    <property type="entry name" value="DEFERROCHELATASE"/>
    <property type="match status" value="1"/>
</dbReference>
<gene>
    <name evidence="11" type="ORF">FAZ97_25740</name>
</gene>
<dbReference type="OrthoDB" id="9781066at2"/>
<evidence type="ECO:0000256" key="4">
    <source>
        <dbReference type="ARBA" id="ARBA00022723"/>
    </source>
</evidence>
<feature type="domain" description="DyP dimeric alpha+beta barrel" evidence="10">
    <location>
        <begin position="15"/>
        <end position="176"/>
    </location>
</feature>
<dbReference type="NCBIfam" id="TIGR01413">
    <property type="entry name" value="Dyp_perox_fam"/>
    <property type="match status" value="1"/>
</dbReference>
<dbReference type="PANTHER" id="PTHR30521">
    <property type="entry name" value="DEFERROCHELATASE/PEROXIDASE"/>
    <property type="match status" value="1"/>
</dbReference>
<evidence type="ECO:0000313" key="12">
    <source>
        <dbReference type="Proteomes" id="UP000434209"/>
    </source>
</evidence>
<dbReference type="InterPro" id="IPR006314">
    <property type="entry name" value="Dyp_peroxidase"/>
</dbReference>
<dbReference type="InterPro" id="IPR049509">
    <property type="entry name" value="DyP_N"/>
</dbReference>
<evidence type="ECO:0000259" key="9">
    <source>
        <dbReference type="Pfam" id="PF20628"/>
    </source>
</evidence>
<evidence type="ECO:0000259" key="10">
    <source>
        <dbReference type="Pfam" id="PF21105"/>
    </source>
</evidence>
<dbReference type="SUPFAM" id="SSF54909">
    <property type="entry name" value="Dimeric alpha+beta barrel"/>
    <property type="match status" value="1"/>
</dbReference>
<dbReference type="GO" id="GO:0020037">
    <property type="term" value="F:heme binding"/>
    <property type="evidence" value="ECO:0007669"/>
    <property type="project" value="InterPro"/>
</dbReference>
<sequence length="503" mass="54460">MARDLNAEPALPTDEIQGDILAGLIKQNEHLLFFKISDVKRFKTFLHSLHLTSVDETLAQEEMITKSKNGTRRKLLPTPGLNIAFTFSGLTVLGVRNIDAAAAQAFIEGMGKRGEKMTDPPTSSWSILRPDANLHGVFIVTGASSAEIADVISLRLAPPSENGWMLLHTEEGQVRPAPVAGHEHFGYADGVSQPGVKGRTTANVALTPTASGAKPSEGQKGQDLLWPGEFVFGYPGQNPKAASLEVKGDVKEAPSPFMKNGAYLVFRRLAQKVPEFNRSVKLAAQSITGTANPMNPDLLGAQMVGRWKSGAAMIKAPLGDNPAIADGTPDVNDFEFDDDRQGFKCPFAAHIRKAYPRDDVPGNPNAKSKKEIDAAEAFTQSHRMLRRGIAFGPEVTEQEALNEQSAGGALSRGLLFKCYITSIENQFEFVQQSWANNGQFSQPESGIDPIIGQSHETHRFFAGAAPKSQTAADKPQLELESFVNLEGGAYFFAPSIKKLHEIV</sequence>
<keyword evidence="7" id="KW-0408">Iron</keyword>
<dbReference type="GO" id="GO:0046872">
    <property type="term" value="F:metal ion binding"/>
    <property type="evidence" value="ECO:0007669"/>
    <property type="project" value="UniProtKB-KW"/>
</dbReference>
<dbReference type="GO" id="GO:0004601">
    <property type="term" value="F:peroxidase activity"/>
    <property type="evidence" value="ECO:0007669"/>
    <property type="project" value="UniProtKB-KW"/>
</dbReference>
<keyword evidence="12" id="KW-1185">Reference proteome</keyword>
<keyword evidence="5" id="KW-0732">Signal</keyword>
<reference evidence="11 12" key="1">
    <citation type="submission" date="2019-12" db="EMBL/GenBank/DDBJ databases">
        <title>Paraburkholderia acidiphila 7Q-K02 sp. nov and Paraburkholderia acidisoli DHF22 sp. nov., two strains isolated from forest soil.</title>
        <authorList>
            <person name="Gao Z."/>
            <person name="Qiu L."/>
        </authorList>
    </citation>
    <scope>NUCLEOTIDE SEQUENCE [LARGE SCALE GENOMIC DNA]</scope>
    <source>
        <strain evidence="11 12">7Q-K02</strain>
    </source>
</reference>
<dbReference type="RefSeq" id="WP_158761336.1">
    <property type="nucleotide sequence ID" value="NZ_CP046911.1"/>
</dbReference>
<dbReference type="EMBL" id="CP046911">
    <property type="protein sequence ID" value="QGZ58401.1"/>
    <property type="molecule type" value="Genomic_DNA"/>
</dbReference>
<evidence type="ECO:0000256" key="2">
    <source>
        <dbReference type="ARBA" id="ARBA00022559"/>
    </source>
</evidence>
<dbReference type="Pfam" id="PF21105">
    <property type="entry name" value="DyP_N"/>
    <property type="match status" value="1"/>
</dbReference>
<comment type="similarity">
    <text evidence="8">Belongs to the DyP-type peroxidase family.</text>
</comment>
<comment type="cofactor">
    <cofactor evidence="1">
        <name>heme b</name>
        <dbReference type="ChEBI" id="CHEBI:60344"/>
    </cofactor>
</comment>
<feature type="domain" description="Dyp-type peroxidase C-terminal" evidence="9">
    <location>
        <begin position="252"/>
        <end position="435"/>
    </location>
</feature>
<evidence type="ECO:0000256" key="3">
    <source>
        <dbReference type="ARBA" id="ARBA00022617"/>
    </source>
</evidence>
<dbReference type="AlphaFoldDB" id="A0A7Z2JBD1"/>
<proteinExistence type="inferred from homology"/>
<accession>A0A7Z2JBD1</accession>
<protein>
    <submittedName>
        <fullName evidence="11">Dyp-type peroxidase</fullName>
    </submittedName>
</protein>
<evidence type="ECO:0000256" key="8">
    <source>
        <dbReference type="ARBA" id="ARBA00025737"/>
    </source>
</evidence>
<keyword evidence="2 11" id="KW-0575">Peroxidase</keyword>
<keyword evidence="4" id="KW-0479">Metal-binding</keyword>
<dbReference type="InterPro" id="IPR048328">
    <property type="entry name" value="Dyp_perox_C"/>
</dbReference>
<dbReference type="GO" id="GO:0005829">
    <property type="term" value="C:cytosol"/>
    <property type="evidence" value="ECO:0007669"/>
    <property type="project" value="TreeGrafter"/>
</dbReference>
<dbReference type="PROSITE" id="PS51404">
    <property type="entry name" value="DYP_PEROXIDASE"/>
    <property type="match status" value="1"/>
</dbReference>